<name>B6GWW1_PENRW</name>
<dbReference type="AlphaFoldDB" id="B6GWW1"/>
<feature type="compositionally biased region" description="Basic and acidic residues" evidence="1">
    <location>
        <begin position="186"/>
        <end position="196"/>
    </location>
</feature>
<protein>
    <submittedName>
        <fullName evidence="2">Uncharacterized protein</fullName>
    </submittedName>
</protein>
<organism evidence="2 3">
    <name type="scientific">Penicillium rubens (strain ATCC 28089 / DSM 1075 / NRRL 1951 / Wisconsin 54-1255)</name>
    <name type="common">Penicillium chrysogenum</name>
    <dbReference type="NCBI Taxonomy" id="500485"/>
    <lineage>
        <taxon>Eukaryota</taxon>
        <taxon>Fungi</taxon>
        <taxon>Dikarya</taxon>
        <taxon>Ascomycota</taxon>
        <taxon>Pezizomycotina</taxon>
        <taxon>Eurotiomycetes</taxon>
        <taxon>Eurotiomycetidae</taxon>
        <taxon>Eurotiales</taxon>
        <taxon>Aspergillaceae</taxon>
        <taxon>Penicillium</taxon>
        <taxon>Penicillium chrysogenum species complex</taxon>
    </lineage>
</organism>
<dbReference type="Proteomes" id="UP000000724">
    <property type="component" value="Contig Pc00c12"/>
</dbReference>
<proteinExistence type="predicted"/>
<feature type="region of interest" description="Disordered" evidence="1">
    <location>
        <begin position="186"/>
        <end position="206"/>
    </location>
</feature>
<keyword evidence="3" id="KW-1185">Reference proteome</keyword>
<gene>
    <name evidence="2" type="ORF">Pc12g14720</name>
    <name evidence="2" type="ORF">PCH_Pc12g14720</name>
</gene>
<evidence type="ECO:0000313" key="3">
    <source>
        <dbReference type="Proteomes" id="UP000000724"/>
    </source>
</evidence>
<sequence length="206" mass="22511">MASITIIQKIILHTPGVLSVVFGVQGDFVLANSVYTLAYLLPGCPLAGVPSRSREGYEHYDIENQNITIPLRWGPKWRKAVSPSIWPALNVQQPPKARPPTGGSRSVVMKTGVKPAKSKQFNRYGKDFGCGEVDLSSNQTAFASGISRLVLYRGLLFRPFYPPVSRSLAKGTGTLVEPFPSHSRYDMPTRLGEKGGHAPRSLVMMG</sequence>
<evidence type="ECO:0000313" key="2">
    <source>
        <dbReference type="EMBL" id="CAP81099.1"/>
    </source>
</evidence>
<evidence type="ECO:0000256" key="1">
    <source>
        <dbReference type="SAM" id="MobiDB-lite"/>
    </source>
</evidence>
<dbReference type="EMBL" id="AM920427">
    <property type="protein sequence ID" value="CAP81099.1"/>
    <property type="molecule type" value="Genomic_DNA"/>
</dbReference>
<dbReference type="VEuPathDB" id="FungiDB:PCH_Pc12g14720"/>
<dbReference type="HOGENOM" id="CLU_1332322_0_0_1"/>
<reference evidence="2 3" key="1">
    <citation type="journal article" date="2008" name="Nat. Biotechnol.">
        <title>Genome sequencing and analysis of the filamentous fungus Penicillium chrysogenum.</title>
        <authorList>
            <person name="van den Berg M.A."/>
            <person name="Albang R."/>
            <person name="Albermann K."/>
            <person name="Badger J.H."/>
            <person name="Daran J.-M."/>
            <person name="Driessen A.J.M."/>
            <person name="Garcia-Estrada C."/>
            <person name="Fedorova N.D."/>
            <person name="Harris D.M."/>
            <person name="Heijne W.H.M."/>
            <person name="Joardar V.S."/>
            <person name="Kiel J.A.K.W."/>
            <person name="Kovalchuk A."/>
            <person name="Martin J.F."/>
            <person name="Nierman W.C."/>
            <person name="Nijland J.G."/>
            <person name="Pronk J.T."/>
            <person name="Roubos J.A."/>
            <person name="van der Klei I.J."/>
            <person name="van Peij N.N.M.E."/>
            <person name="Veenhuis M."/>
            <person name="von Doehren H."/>
            <person name="Wagner C."/>
            <person name="Wortman J.R."/>
            <person name="Bovenberg R.A.L."/>
        </authorList>
    </citation>
    <scope>NUCLEOTIDE SEQUENCE [LARGE SCALE GENOMIC DNA]</scope>
    <source>
        <strain evidence="3">ATCC 28089 / DSM 1075 / NRRL 1951 / Wisconsin 54-1255</strain>
    </source>
</reference>
<accession>B6GWW1</accession>
<dbReference type="OrthoDB" id="10042947at2759"/>